<keyword evidence="4" id="KW-1185">Reference proteome</keyword>
<dbReference type="KEGG" id="vmo:VMUT_0705"/>
<dbReference type="InterPro" id="IPR006555">
    <property type="entry name" value="ATP-dep_Helicase_C"/>
</dbReference>
<dbReference type="PANTHER" id="PTHR11472:SF34">
    <property type="entry name" value="REGULATOR OF TELOMERE ELONGATION HELICASE 1"/>
    <property type="match status" value="1"/>
</dbReference>
<dbReference type="InterPro" id="IPR027417">
    <property type="entry name" value="P-loop_NTPase"/>
</dbReference>
<dbReference type="STRING" id="985053.VMUT_0705"/>
<dbReference type="InterPro" id="IPR010614">
    <property type="entry name" value="RAD3-like_helicase_DEAD"/>
</dbReference>
<evidence type="ECO:0000313" key="3">
    <source>
        <dbReference type="EMBL" id="ADY00916.1"/>
    </source>
</evidence>
<protein>
    <submittedName>
        <fullName evidence="3">Helicase c2</fullName>
    </submittedName>
</protein>
<dbReference type="RefSeq" id="WP_013604079.1">
    <property type="nucleotide sequence ID" value="NC_015151.1"/>
</dbReference>
<sequence length="530" mass="60940">MDITDYVYSLLRERDIVLLNAYPGFGKSRIAVTIASKWINEDGQVLIITRSRAEALQLCEFTKQVGIRDKTSIFLGRESLCPFNAHNSKQCFLYRLSGRCRVSKTEVPLPILTCNPPELLSDGLCPYEVNEALAYQLPIVISTHAYLSSPELYSRLINIIDNWNKPLAIIDEFHNVAAGLEESISISIDELRQWALNGNDLANKLFNKIKNYVPQRETVVLRRFDVDDLLKGSETFDDRVIEMLTHFGNDLCAFTYDGKSIRLRCLSIKPIYDLITKSQKVLLLTASISRRFSYIIDVFSKSSYYIAIDSLPKEYQENLVVFSVIDVEFTHRNRLLKEYLDIVNKSIKVFIRSSPPAGGLAVFFPSIEYMNSYINYYTPPVWGIPTFILRDGSEAVRVIEPFKESARVTKSLIITYAQNPIGEGINFLEQELIGVMIIGFPLPQYSQWSFLKSHYYKRLGISGFATTYLFPAVSTTTQIIGRLLRDLDRHRKVAVLLDSRFYRYRKYMPKWLSLRMRPMGISQFLNASLW</sequence>
<evidence type="ECO:0000259" key="2">
    <source>
        <dbReference type="SMART" id="SM00491"/>
    </source>
</evidence>
<keyword evidence="3" id="KW-0067">ATP-binding</keyword>
<dbReference type="GO" id="GO:0003677">
    <property type="term" value="F:DNA binding"/>
    <property type="evidence" value="ECO:0007669"/>
    <property type="project" value="UniProtKB-KW"/>
</dbReference>
<name>F0QVZ2_VULM7</name>
<dbReference type="OrthoDB" id="27512at2157"/>
<dbReference type="SMART" id="SM00491">
    <property type="entry name" value="HELICc2"/>
    <property type="match status" value="1"/>
</dbReference>
<keyword evidence="3" id="KW-0347">Helicase</keyword>
<dbReference type="Pfam" id="PF13307">
    <property type="entry name" value="Helicase_C_2"/>
    <property type="match status" value="1"/>
</dbReference>
<dbReference type="AlphaFoldDB" id="F0QVZ2"/>
<dbReference type="SUPFAM" id="SSF52540">
    <property type="entry name" value="P-loop containing nucleoside triphosphate hydrolases"/>
    <property type="match status" value="1"/>
</dbReference>
<reference evidence="3 4" key="1">
    <citation type="journal article" date="2011" name="J. Bacteriol.">
        <title>Complete genome sequence of 'Vulcanisaeta moutnovskia' strain 768-28, a novel member of the hyperthermophilic crenarchaeal genus vulcanisaeta.</title>
        <authorList>
            <person name="Gumerov V.M."/>
            <person name="Mardanov A.V."/>
            <person name="Beletsky A.V."/>
            <person name="Prokofeva M.I."/>
            <person name="Bonch-Osmolovskaya E.A."/>
            <person name="Ravin N.V."/>
            <person name="Skryabin K.G."/>
        </authorList>
    </citation>
    <scope>NUCLEOTIDE SEQUENCE [LARGE SCALE GENOMIC DNA]</scope>
    <source>
        <strain evidence="3 4">768-28</strain>
    </source>
</reference>
<accession>F0QVZ2</accession>
<keyword evidence="1" id="KW-0238">DNA-binding</keyword>
<dbReference type="GO" id="GO:0006139">
    <property type="term" value="P:nucleobase-containing compound metabolic process"/>
    <property type="evidence" value="ECO:0007669"/>
    <property type="project" value="InterPro"/>
</dbReference>
<dbReference type="GO" id="GO:0005524">
    <property type="term" value="F:ATP binding"/>
    <property type="evidence" value="ECO:0007669"/>
    <property type="project" value="InterPro"/>
</dbReference>
<dbReference type="Proteomes" id="UP000007485">
    <property type="component" value="Chromosome"/>
</dbReference>
<evidence type="ECO:0000256" key="1">
    <source>
        <dbReference type="ARBA" id="ARBA00023125"/>
    </source>
</evidence>
<dbReference type="GO" id="GO:0003678">
    <property type="term" value="F:DNA helicase activity"/>
    <property type="evidence" value="ECO:0007669"/>
    <property type="project" value="InterPro"/>
</dbReference>
<dbReference type="eggNOG" id="arCOG00770">
    <property type="taxonomic scope" value="Archaea"/>
</dbReference>
<dbReference type="PANTHER" id="PTHR11472">
    <property type="entry name" value="DNA REPAIR DEAD HELICASE RAD3/XP-D SUBFAMILY MEMBER"/>
    <property type="match status" value="1"/>
</dbReference>
<dbReference type="HOGENOM" id="CLU_513542_0_0_2"/>
<feature type="domain" description="ATP-dependent helicase C-terminal" evidence="2">
    <location>
        <begin position="367"/>
        <end position="503"/>
    </location>
</feature>
<dbReference type="GeneID" id="10288357"/>
<organism evidence="3 4">
    <name type="scientific">Vulcanisaeta moutnovskia (strain 768-28)</name>
    <dbReference type="NCBI Taxonomy" id="985053"/>
    <lineage>
        <taxon>Archaea</taxon>
        <taxon>Thermoproteota</taxon>
        <taxon>Thermoprotei</taxon>
        <taxon>Thermoproteales</taxon>
        <taxon>Thermoproteaceae</taxon>
        <taxon>Vulcanisaeta</taxon>
    </lineage>
</organism>
<dbReference type="EMBL" id="CP002529">
    <property type="protein sequence ID" value="ADY00916.1"/>
    <property type="molecule type" value="Genomic_DNA"/>
</dbReference>
<dbReference type="InterPro" id="IPR045028">
    <property type="entry name" value="DinG/Rad3-like"/>
</dbReference>
<keyword evidence="3" id="KW-0378">Hydrolase</keyword>
<gene>
    <name evidence="3" type="ordered locus">VMUT_0705</name>
</gene>
<evidence type="ECO:0000313" key="4">
    <source>
        <dbReference type="Proteomes" id="UP000007485"/>
    </source>
</evidence>
<dbReference type="Gene3D" id="3.40.50.300">
    <property type="entry name" value="P-loop containing nucleotide triphosphate hydrolases"/>
    <property type="match status" value="2"/>
</dbReference>
<dbReference type="Pfam" id="PF06733">
    <property type="entry name" value="DEAD_2"/>
    <property type="match status" value="1"/>
</dbReference>
<keyword evidence="3" id="KW-0547">Nucleotide-binding</keyword>
<dbReference type="GO" id="GO:0016818">
    <property type="term" value="F:hydrolase activity, acting on acid anhydrides, in phosphorus-containing anhydrides"/>
    <property type="evidence" value="ECO:0007669"/>
    <property type="project" value="InterPro"/>
</dbReference>
<proteinExistence type="predicted"/>